<accession>A0A1E7G505</accession>
<evidence type="ECO:0000313" key="1">
    <source>
        <dbReference type="EMBL" id="OEU40060.1"/>
    </source>
</evidence>
<reference evidence="1" key="1">
    <citation type="journal article" date="2016" name="Appl. Microbiol. Biotechnol.">
        <title>Adhesion of the genome-sequenced Lactococcus lactis subsp. cremoris IBB477 strain is mediated by specific molecular determinants.</title>
        <authorList>
            <person name="Radziwill-Bienkowska J.M."/>
            <person name="Le D.T."/>
            <person name="Szczesny P."/>
            <person name="Duviau M.P."/>
            <person name="Aleksandrzak-Piekarczyk T."/>
            <person name="Loubiere P."/>
            <person name="Mercier-Bonin M."/>
            <person name="Bardowski J.K."/>
            <person name="Kowalczyk M."/>
        </authorList>
    </citation>
    <scope>NUCLEOTIDE SEQUENCE [LARGE SCALE GENOMIC DNA]</scope>
    <source>
        <strain evidence="1">IBB477</strain>
    </source>
</reference>
<sequence length="337" mass="36326">MSYEKQTWNKYDELKTEEENIENGAVVTDNRMNHMETGIGDNDANLASHLADKNNPHKVTAAQVGLDKVDNVKQASKVEFDSHINNKSNPHAVTASQVGAYTKAESDSKLTDLSNKVIANKGNLASGTDLDNVIDIGTYRIGGLTGGTDIINVPSERSGTTIYAYLTVSGTTTSVVQELIVYDSKTVSQIYSRSRSGSTPTFSPWSKTVMADDSGKVTVSNTIDSGQVKTATINTGYGRSAVITRIGNTVTITSQNQHSSVPANGSWQRGIGTLPLGFRPVADALIYNHDLSNASKFSWSLFHPNGAIDLFSNGNITTSDYILSSGQFWITKDDFPN</sequence>
<name>A0A1E7G505_LACLC</name>
<dbReference type="Proteomes" id="UP000176236">
    <property type="component" value="Chromosome"/>
</dbReference>
<dbReference type="EMBL" id="JMMZ01000012">
    <property type="protein sequence ID" value="OEU40060.1"/>
    <property type="molecule type" value="Genomic_DNA"/>
</dbReference>
<proteinExistence type="predicted"/>
<comment type="caution">
    <text evidence="1">The sequence shown here is derived from an EMBL/GenBank/DDBJ whole genome shotgun (WGS) entry which is preliminary data.</text>
</comment>
<dbReference type="RefSeq" id="WP_052719860.1">
    <property type="nucleotide sequence ID" value="NZ_CM007353.1"/>
</dbReference>
<protein>
    <submittedName>
        <fullName evidence="1">Uncharacterized protein</fullName>
    </submittedName>
</protein>
<dbReference type="CDD" id="cd19958">
    <property type="entry name" value="pyocin_knob"/>
    <property type="match status" value="1"/>
</dbReference>
<gene>
    <name evidence="1" type="ORF">AJ89_04785</name>
</gene>
<organism evidence="1">
    <name type="scientific">Lactococcus cremoris subsp. cremoris IBB477</name>
    <dbReference type="NCBI Taxonomy" id="1449093"/>
    <lineage>
        <taxon>Bacteria</taxon>
        <taxon>Bacillati</taxon>
        <taxon>Bacillota</taxon>
        <taxon>Bacilli</taxon>
        <taxon>Lactobacillales</taxon>
        <taxon>Streptococcaceae</taxon>
        <taxon>Lactococcus</taxon>
        <taxon>Lactococcus cremoris subsp. cremoris</taxon>
    </lineage>
</organism>
<dbReference type="AlphaFoldDB" id="A0A1E7G505"/>